<dbReference type="STRING" id="880157.AB204_01190"/>
<feature type="domain" description="Core-binding (CB)" evidence="6">
    <location>
        <begin position="62"/>
        <end position="142"/>
    </location>
</feature>
<reference evidence="7 8" key="1">
    <citation type="submission" date="2015-06" db="EMBL/GenBank/DDBJ databases">
        <title>Draft Whole-Genome Sequence of the Entomopathogenic Bacterium Xenorhabdus khoisanae.</title>
        <authorList>
            <person name="Naidoo S."/>
            <person name="Featherston J."/>
            <person name="Gray V.M."/>
        </authorList>
    </citation>
    <scope>NUCLEOTIDE SEQUENCE [LARGE SCALE GENOMIC DNA]</scope>
    <source>
        <strain evidence="7 8">MCB</strain>
    </source>
</reference>
<evidence type="ECO:0000259" key="6">
    <source>
        <dbReference type="PROSITE" id="PS51900"/>
    </source>
</evidence>
<dbReference type="Gene3D" id="1.10.150.130">
    <property type="match status" value="1"/>
</dbReference>
<evidence type="ECO:0000313" key="7">
    <source>
        <dbReference type="EMBL" id="KMJ46934.1"/>
    </source>
</evidence>
<dbReference type="GO" id="GO:0003677">
    <property type="term" value="F:DNA binding"/>
    <property type="evidence" value="ECO:0007669"/>
    <property type="project" value="UniProtKB-UniRule"/>
</dbReference>
<dbReference type="PANTHER" id="PTHR30349">
    <property type="entry name" value="PHAGE INTEGRASE-RELATED"/>
    <property type="match status" value="1"/>
</dbReference>
<evidence type="ECO:0000256" key="3">
    <source>
        <dbReference type="ARBA" id="ARBA00023125"/>
    </source>
</evidence>
<dbReference type="PANTHER" id="PTHR30349:SF64">
    <property type="entry name" value="PROPHAGE INTEGRASE INTD-RELATED"/>
    <property type="match status" value="1"/>
</dbReference>
<dbReference type="InterPro" id="IPR050090">
    <property type="entry name" value="Tyrosine_recombinase_XerCD"/>
</dbReference>
<dbReference type="Gene3D" id="1.10.443.10">
    <property type="entry name" value="Intergrase catalytic core"/>
    <property type="match status" value="1"/>
</dbReference>
<dbReference type="EMBL" id="LFCV01000005">
    <property type="protein sequence ID" value="KMJ46934.1"/>
    <property type="molecule type" value="Genomic_DNA"/>
</dbReference>
<dbReference type="Pfam" id="PF00589">
    <property type="entry name" value="Phage_integrase"/>
    <property type="match status" value="1"/>
</dbReference>
<keyword evidence="4" id="KW-0233">DNA recombination</keyword>
<dbReference type="InterPro" id="IPR010998">
    <property type="entry name" value="Integrase_recombinase_N"/>
</dbReference>
<evidence type="ECO:0000256" key="2">
    <source>
        <dbReference type="ARBA" id="ARBA00022908"/>
    </source>
</evidence>
<protein>
    <submittedName>
        <fullName evidence="7">Integrase</fullName>
    </submittedName>
</protein>
<dbReference type="GO" id="GO:0015074">
    <property type="term" value="P:DNA integration"/>
    <property type="evidence" value="ECO:0007669"/>
    <property type="project" value="UniProtKB-KW"/>
</dbReference>
<dbReference type="Proteomes" id="UP000036277">
    <property type="component" value="Unassembled WGS sequence"/>
</dbReference>
<dbReference type="AlphaFoldDB" id="A0A0J5FXG6"/>
<accession>A0A0J5FXG6</accession>
<gene>
    <name evidence="7" type="ORF">AB204_01190</name>
</gene>
<dbReference type="InterPro" id="IPR002104">
    <property type="entry name" value="Integrase_catalytic"/>
</dbReference>
<evidence type="ECO:0000256" key="1">
    <source>
        <dbReference type="ARBA" id="ARBA00008857"/>
    </source>
</evidence>
<name>A0A0J5FXG6_9GAMM</name>
<dbReference type="InterPro" id="IPR011010">
    <property type="entry name" value="DNA_brk_join_enz"/>
</dbReference>
<dbReference type="OrthoDB" id="6173494at2"/>
<dbReference type="PROSITE" id="PS51900">
    <property type="entry name" value="CB"/>
    <property type="match status" value="1"/>
</dbReference>
<proteinExistence type="inferred from homology"/>
<dbReference type="SUPFAM" id="SSF56349">
    <property type="entry name" value="DNA breaking-rejoining enzymes"/>
    <property type="match status" value="1"/>
</dbReference>
<comment type="caution">
    <text evidence="7">The sequence shown here is derived from an EMBL/GenBank/DDBJ whole genome shotgun (WGS) entry which is preliminary data.</text>
</comment>
<evidence type="ECO:0000256" key="4">
    <source>
        <dbReference type="ARBA" id="ARBA00023172"/>
    </source>
</evidence>
<evidence type="ECO:0000313" key="8">
    <source>
        <dbReference type="Proteomes" id="UP000036277"/>
    </source>
</evidence>
<keyword evidence="2" id="KW-0229">DNA integration</keyword>
<dbReference type="GO" id="GO:0006310">
    <property type="term" value="P:DNA recombination"/>
    <property type="evidence" value="ECO:0007669"/>
    <property type="project" value="UniProtKB-KW"/>
</dbReference>
<keyword evidence="8" id="KW-1185">Reference proteome</keyword>
<evidence type="ECO:0000256" key="5">
    <source>
        <dbReference type="PROSITE-ProRule" id="PRU01248"/>
    </source>
</evidence>
<comment type="similarity">
    <text evidence="1">Belongs to the 'phage' integrase family.</text>
</comment>
<dbReference type="PATRIC" id="fig|880157.4.peg.262"/>
<organism evidence="7 8">
    <name type="scientific">Xenorhabdus khoisanae</name>
    <dbReference type="NCBI Taxonomy" id="880157"/>
    <lineage>
        <taxon>Bacteria</taxon>
        <taxon>Pseudomonadati</taxon>
        <taxon>Pseudomonadota</taxon>
        <taxon>Gammaproteobacteria</taxon>
        <taxon>Enterobacterales</taxon>
        <taxon>Morganellaceae</taxon>
        <taxon>Xenorhabdus</taxon>
    </lineage>
</organism>
<keyword evidence="3 5" id="KW-0238">DNA-binding</keyword>
<sequence length="342" mass="39051">MARTRKNAADAKLPKRVYRGKTKFEFHPARGGSISLCPLDAPLSVIWAEYEKVISDMSREENTVSELIKQFLASATFQDLATDTKKDYRKYANKLTPVFGKMAPDNVKPEHVRKYMDKRGLKSRTQANREKTFFSRVYKWGYERGMVKGNPCKGVKQYKEKARERYITDAEYNALYSVAPAVVRMAMELAYLCCARQADVLSLTRAQLMEKGIFIRQGKTGKQQIKAWTKRLKEAVKLSDTLITEPGIVSMYVICQATGHKYTRDGFNSRWKKARNIAKETFPELDFNFTFHDLKAKGVSDLDGTLAEKQVISGHKNITQTARYDRKIEVVPVVGGQHTEGY</sequence>
<dbReference type="InterPro" id="IPR013762">
    <property type="entry name" value="Integrase-like_cat_sf"/>
</dbReference>
<dbReference type="RefSeq" id="WP_047961573.1">
    <property type="nucleotide sequence ID" value="NZ_CAWMBG010000005.1"/>
</dbReference>
<dbReference type="InterPro" id="IPR044068">
    <property type="entry name" value="CB"/>
</dbReference>